<evidence type="ECO:0000256" key="2">
    <source>
        <dbReference type="ARBA" id="ARBA00022692"/>
    </source>
</evidence>
<keyword evidence="3" id="KW-0999">Mitochondrion inner membrane</keyword>
<keyword evidence="7" id="KW-0175">Coiled coil</keyword>
<evidence type="ECO:0000256" key="4">
    <source>
        <dbReference type="ARBA" id="ARBA00022989"/>
    </source>
</evidence>
<keyword evidence="2" id="KW-0812">Transmembrane</keyword>
<dbReference type="Pfam" id="PF09731">
    <property type="entry name" value="Mitofilin"/>
    <property type="match status" value="1"/>
</dbReference>
<dbReference type="InterPro" id="IPR019133">
    <property type="entry name" value="MIC60"/>
</dbReference>
<gene>
    <name evidence="8" type="ORF">METZ01_LOCUS116802</name>
</gene>
<reference evidence="8" key="1">
    <citation type="submission" date="2018-05" db="EMBL/GenBank/DDBJ databases">
        <authorList>
            <person name="Lanie J.A."/>
            <person name="Ng W.-L."/>
            <person name="Kazmierczak K.M."/>
            <person name="Andrzejewski T.M."/>
            <person name="Davidsen T.M."/>
            <person name="Wayne K.J."/>
            <person name="Tettelin H."/>
            <person name="Glass J.I."/>
            <person name="Rusch D."/>
            <person name="Podicherti R."/>
            <person name="Tsui H.-C.T."/>
            <person name="Winkler M.E."/>
        </authorList>
    </citation>
    <scope>NUCLEOTIDE SEQUENCE</scope>
</reference>
<evidence type="ECO:0000256" key="7">
    <source>
        <dbReference type="SAM" id="Coils"/>
    </source>
</evidence>
<dbReference type="GO" id="GO:0042407">
    <property type="term" value="P:cristae formation"/>
    <property type="evidence" value="ECO:0007669"/>
    <property type="project" value="TreeGrafter"/>
</dbReference>
<name>A0A381XGU5_9ZZZZ</name>
<feature type="non-terminal residue" evidence="8">
    <location>
        <position position="1"/>
    </location>
</feature>
<keyword evidence="6" id="KW-0472">Membrane</keyword>
<feature type="coiled-coil region" evidence="7">
    <location>
        <begin position="51"/>
        <end position="97"/>
    </location>
</feature>
<evidence type="ECO:0000256" key="3">
    <source>
        <dbReference type="ARBA" id="ARBA00022792"/>
    </source>
</evidence>
<keyword evidence="4" id="KW-1133">Transmembrane helix</keyword>
<sequence length="321" mass="34863">AAIKELDRRMAQLEAANKRYKTAIGSIKDAQVEISKHLDDLTKAMPGAKILTNLGQKLSAIEETISNLDQKSSRNAFDMLAQELQKLKSRYTELADQPDRITNSDVTEKTAALAAANTGLHQTMSALQARLELLESSVQQDALSREKTGLGKSLVVAVGQLRQTVLSGRNYVEPLATVTALAKKNESFTAAILILTPTAKKGVATQRALSEQFPSVARTVMNADKKDGDGFLQRTWQRVGSLITIRRVGEVDGEETDAILARAERRLVAGELAATIELMERLRGPPSVAAQAWLDRAKTRLRAEHALADLQSQVITGLADG</sequence>
<evidence type="ECO:0000313" key="8">
    <source>
        <dbReference type="EMBL" id="SVA63948.1"/>
    </source>
</evidence>
<organism evidence="8">
    <name type="scientific">marine metagenome</name>
    <dbReference type="NCBI Taxonomy" id="408172"/>
    <lineage>
        <taxon>unclassified sequences</taxon>
        <taxon>metagenomes</taxon>
        <taxon>ecological metagenomes</taxon>
    </lineage>
</organism>
<dbReference type="Gene3D" id="1.10.287.1490">
    <property type="match status" value="1"/>
</dbReference>
<comment type="subcellular location">
    <subcellularLocation>
        <location evidence="1">Mitochondrion inner membrane</location>
    </subcellularLocation>
</comment>
<dbReference type="PANTHER" id="PTHR15415:SF7">
    <property type="entry name" value="MICOS COMPLEX SUBUNIT MIC60"/>
    <property type="match status" value="1"/>
</dbReference>
<proteinExistence type="predicted"/>
<dbReference type="PANTHER" id="PTHR15415">
    <property type="entry name" value="MITOFILIN"/>
    <property type="match status" value="1"/>
</dbReference>
<dbReference type="GO" id="GO:0061617">
    <property type="term" value="C:MICOS complex"/>
    <property type="evidence" value="ECO:0007669"/>
    <property type="project" value="TreeGrafter"/>
</dbReference>
<evidence type="ECO:0000256" key="5">
    <source>
        <dbReference type="ARBA" id="ARBA00023128"/>
    </source>
</evidence>
<accession>A0A381XGU5</accession>
<evidence type="ECO:0000256" key="6">
    <source>
        <dbReference type="ARBA" id="ARBA00023136"/>
    </source>
</evidence>
<dbReference type="AlphaFoldDB" id="A0A381XGU5"/>
<dbReference type="EMBL" id="UINC01015129">
    <property type="protein sequence ID" value="SVA63948.1"/>
    <property type="molecule type" value="Genomic_DNA"/>
</dbReference>
<keyword evidence="5" id="KW-0496">Mitochondrion</keyword>
<evidence type="ECO:0000256" key="1">
    <source>
        <dbReference type="ARBA" id="ARBA00004273"/>
    </source>
</evidence>
<protein>
    <submittedName>
        <fullName evidence="8">Uncharacterized protein</fullName>
    </submittedName>
</protein>